<dbReference type="Proteomes" id="UP000563151">
    <property type="component" value="Unassembled WGS sequence"/>
</dbReference>
<keyword evidence="2" id="KW-0238">DNA-binding</keyword>
<proteinExistence type="predicted"/>
<evidence type="ECO:0000256" key="3">
    <source>
        <dbReference type="ARBA" id="ARBA00023163"/>
    </source>
</evidence>
<dbReference type="GO" id="GO:0003677">
    <property type="term" value="F:DNA binding"/>
    <property type="evidence" value="ECO:0007669"/>
    <property type="project" value="UniProtKB-KW"/>
</dbReference>
<gene>
    <name evidence="5" type="ORF">HGG79_12475</name>
</gene>
<evidence type="ECO:0000259" key="4">
    <source>
        <dbReference type="PROSITE" id="PS51118"/>
    </source>
</evidence>
<dbReference type="PROSITE" id="PS51118">
    <property type="entry name" value="HTH_HXLR"/>
    <property type="match status" value="1"/>
</dbReference>
<dbReference type="InterPro" id="IPR011991">
    <property type="entry name" value="ArsR-like_HTH"/>
</dbReference>
<dbReference type="InterPro" id="IPR036388">
    <property type="entry name" value="WH-like_DNA-bd_sf"/>
</dbReference>
<dbReference type="PANTHER" id="PTHR33204:SF29">
    <property type="entry name" value="TRANSCRIPTIONAL REGULATOR"/>
    <property type="match status" value="1"/>
</dbReference>
<dbReference type="InterPro" id="IPR036390">
    <property type="entry name" value="WH_DNA-bd_sf"/>
</dbReference>
<dbReference type="Pfam" id="PF01638">
    <property type="entry name" value="HxlR"/>
    <property type="match status" value="1"/>
</dbReference>
<dbReference type="Gene3D" id="1.10.10.10">
    <property type="entry name" value="Winged helix-like DNA-binding domain superfamily/Winged helix DNA-binding domain"/>
    <property type="match status" value="1"/>
</dbReference>
<dbReference type="InterPro" id="IPR002577">
    <property type="entry name" value="HTH_HxlR"/>
</dbReference>
<keyword evidence="1" id="KW-0805">Transcription regulation</keyword>
<dbReference type="AlphaFoldDB" id="A0A923E8T3"/>
<protein>
    <submittedName>
        <fullName evidence="5">Helix-turn-helix transcriptional regulator</fullName>
    </submittedName>
</protein>
<keyword evidence="3" id="KW-0804">Transcription</keyword>
<evidence type="ECO:0000256" key="1">
    <source>
        <dbReference type="ARBA" id="ARBA00023015"/>
    </source>
</evidence>
<evidence type="ECO:0000313" key="5">
    <source>
        <dbReference type="EMBL" id="MBC2398580.1"/>
    </source>
</evidence>
<reference evidence="5 6" key="1">
    <citation type="submission" date="2020-04" db="EMBL/GenBank/DDBJ databases">
        <title>Genomic insights into acetone-butanol-ethanol (ABE) fermentation by sequencing solventogenic clostridia strains.</title>
        <authorList>
            <person name="Brown S."/>
        </authorList>
    </citation>
    <scope>NUCLEOTIDE SEQUENCE [LARGE SCALE GENOMIC DNA]</scope>
    <source>
        <strain evidence="5 6">DJ011</strain>
    </source>
</reference>
<dbReference type="PANTHER" id="PTHR33204">
    <property type="entry name" value="TRANSCRIPTIONAL REGULATOR, MARR FAMILY"/>
    <property type="match status" value="1"/>
</dbReference>
<keyword evidence="6" id="KW-1185">Reference proteome</keyword>
<evidence type="ECO:0000256" key="2">
    <source>
        <dbReference type="ARBA" id="ARBA00023125"/>
    </source>
</evidence>
<comment type="caution">
    <text evidence="5">The sequence shown here is derived from an EMBL/GenBank/DDBJ whole genome shotgun (WGS) entry which is preliminary data.</text>
</comment>
<dbReference type="SUPFAM" id="SSF46785">
    <property type="entry name" value="Winged helix' DNA-binding domain"/>
    <property type="match status" value="1"/>
</dbReference>
<name>A0A923E8T3_CLOTT</name>
<dbReference type="CDD" id="cd00090">
    <property type="entry name" value="HTH_ARSR"/>
    <property type="match status" value="1"/>
</dbReference>
<feature type="domain" description="HTH hxlR-type" evidence="4">
    <location>
        <begin position="11"/>
        <end position="109"/>
    </location>
</feature>
<dbReference type="RefSeq" id="WP_035150033.1">
    <property type="nucleotide sequence ID" value="NZ_JAAZWO010000015.1"/>
</dbReference>
<sequence>MEKDENLFGKCPITTAQKVIGGKWTLIILYYLSMETLRFGQLQHKIPMLTQATLTKQLRNLENYGLIVRKVYPEVPPKVEYSLSDIGRKFMPVLDSLTVWGEEYKNYLKSEDFNLKNNN</sequence>
<evidence type="ECO:0000313" key="6">
    <source>
        <dbReference type="Proteomes" id="UP000563151"/>
    </source>
</evidence>
<accession>A0A923E8T3</accession>
<dbReference type="EMBL" id="JAAZWO010000015">
    <property type="protein sequence ID" value="MBC2398580.1"/>
    <property type="molecule type" value="Genomic_DNA"/>
</dbReference>
<organism evidence="5 6">
    <name type="scientific">Clostridium tetanomorphum</name>
    <dbReference type="NCBI Taxonomy" id="1553"/>
    <lineage>
        <taxon>Bacteria</taxon>
        <taxon>Bacillati</taxon>
        <taxon>Bacillota</taxon>
        <taxon>Clostridia</taxon>
        <taxon>Eubacteriales</taxon>
        <taxon>Clostridiaceae</taxon>
        <taxon>Clostridium</taxon>
    </lineage>
</organism>